<keyword evidence="2" id="KW-1185">Reference proteome</keyword>
<name>A0A4Z2IZT0_9TELE</name>
<evidence type="ECO:0000313" key="1">
    <source>
        <dbReference type="EMBL" id="TNN83530.1"/>
    </source>
</evidence>
<dbReference type="Proteomes" id="UP000314294">
    <property type="component" value="Unassembled WGS sequence"/>
</dbReference>
<sequence>MSEKEGIRFGASFSEFLFGKTLSTFWASADTSSFLKKKHTHTKRQLILPSATLRKTIIHDLEKKGKQ</sequence>
<organism evidence="1 2">
    <name type="scientific">Liparis tanakae</name>
    <name type="common">Tanaka's snailfish</name>
    <dbReference type="NCBI Taxonomy" id="230148"/>
    <lineage>
        <taxon>Eukaryota</taxon>
        <taxon>Metazoa</taxon>
        <taxon>Chordata</taxon>
        <taxon>Craniata</taxon>
        <taxon>Vertebrata</taxon>
        <taxon>Euteleostomi</taxon>
        <taxon>Actinopterygii</taxon>
        <taxon>Neopterygii</taxon>
        <taxon>Teleostei</taxon>
        <taxon>Neoteleostei</taxon>
        <taxon>Acanthomorphata</taxon>
        <taxon>Eupercaria</taxon>
        <taxon>Perciformes</taxon>
        <taxon>Cottioidei</taxon>
        <taxon>Cottales</taxon>
        <taxon>Liparidae</taxon>
        <taxon>Liparis</taxon>
    </lineage>
</organism>
<evidence type="ECO:0000313" key="2">
    <source>
        <dbReference type="Proteomes" id="UP000314294"/>
    </source>
</evidence>
<gene>
    <name evidence="1" type="ORF">EYF80_006048</name>
</gene>
<proteinExistence type="predicted"/>
<comment type="caution">
    <text evidence="1">The sequence shown here is derived from an EMBL/GenBank/DDBJ whole genome shotgun (WGS) entry which is preliminary data.</text>
</comment>
<protein>
    <submittedName>
        <fullName evidence="1">Uncharacterized protein</fullName>
    </submittedName>
</protein>
<accession>A0A4Z2IZT0</accession>
<dbReference type="AlphaFoldDB" id="A0A4Z2IZT0"/>
<reference evidence="1 2" key="1">
    <citation type="submission" date="2019-03" db="EMBL/GenBank/DDBJ databases">
        <title>First draft genome of Liparis tanakae, snailfish: a comprehensive survey of snailfish specific genes.</title>
        <authorList>
            <person name="Kim W."/>
            <person name="Song I."/>
            <person name="Jeong J.-H."/>
            <person name="Kim D."/>
            <person name="Kim S."/>
            <person name="Ryu S."/>
            <person name="Song J.Y."/>
            <person name="Lee S.K."/>
        </authorList>
    </citation>
    <scope>NUCLEOTIDE SEQUENCE [LARGE SCALE GENOMIC DNA]</scope>
    <source>
        <tissue evidence="1">Muscle</tissue>
    </source>
</reference>
<dbReference type="EMBL" id="SRLO01000032">
    <property type="protein sequence ID" value="TNN83530.1"/>
    <property type="molecule type" value="Genomic_DNA"/>
</dbReference>